<gene>
    <name evidence="1" type="ordered locus">MexAM1_META1p3957</name>
</gene>
<keyword evidence="2" id="KW-1185">Reference proteome</keyword>
<dbReference type="KEGG" id="mea:Mex_1p3957"/>
<name>C5B0Q2_METEA</name>
<dbReference type="STRING" id="272630.MexAM1_META1p3957"/>
<dbReference type="EMBL" id="CP001510">
    <property type="protein sequence ID" value="ACS41639.1"/>
    <property type="molecule type" value="Genomic_DNA"/>
</dbReference>
<dbReference type="RefSeq" id="WP_015857153.1">
    <property type="nucleotide sequence ID" value="NC_012808.1"/>
</dbReference>
<accession>C5B0Q2</accession>
<evidence type="ECO:0000313" key="1">
    <source>
        <dbReference type="EMBL" id="ACS41639.1"/>
    </source>
</evidence>
<sequence>MNGRPDPHRAQILRQQCNRTLRGKSLHDVVGALQMLTADAVIDGLPGLSEEQALSAANAIAGDIQNIIRERFALAGSKGH</sequence>
<reference evidence="1 2" key="1">
    <citation type="journal article" date="2009" name="PLoS ONE">
        <title>Methylobacterium genome sequences: a reference blueprint to investigate microbial metabolism of C1 compounds from natural and industrial sources.</title>
        <authorList>
            <person name="Vuilleumier S."/>
            <person name="Chistoserdova L."/>
            <person name="Lee M.-C."/>
            <person name="Bringel F."/>
            <person name="Lajus A."/>
            <person name="Zhou Y."/>
            <person name="Gourion B."/>
            <person name="Barbe V."/>
            <person name="Chang J."/>
            <person name="Cruveiller S."/>
            <person name="Dossat C."/>
            <person name="Gillett W."/>
            <person name="Gruffaz C."/>
            <person name="Haugen E."/>
            <person name="Hourcade E."/>
            <person name="Levy R."/>
            <person name="Mangenot S."/>
            <person name="Muller E."/>
            <person name="Nadalig T."/>
            <person name="Pagni M."/>
            <person name="Penny C."/>
            <person name="Peyraud R."/>
            <person name="Robinson D.G."/>
            <person name="Roche D."/>
            <person name="Rouy Z."/>
            <person name="Saenampechek C."/>
            <person name="Salvignol G."/>
            <person name="Vallenet D."/>
            <person name="Wu Z."/>
            <person name="Marx C.J."/>
            <person name="Vorholt J.A."/>
            <person name="Olson M.V."/>
            <person name="Kaul R."/>
            <person name="Weissenbach J."/>
            <person name="Medigue C."/>
            <person name="Lidstrom M.E."/>
        </authorList>
    </citation>
    <scope>NUCLEOTIDE SEQUENCE [LARGE SCALE GENOMIC DNA]</scope>
    <source>
        <strain evidence="2">ATCC 14718 / DSM 1338 / JCM 2805 / NCIMB 9133 / AM1</strain>
    </source>
</reference>
<dbReference type="Proteomes" id="UP000009081">
    <property type="component" value="Chromosome"/>
</dbReference>
<dbReference type="AlphaFoldDB" id="C5B0Q2"/>
<evidence type="ECO:0000313" key="2">
    <source>
        <dbReference type="Proteomes" id="UP000009081"/>
    </source>
</evidence>
<dbReference type="HOGENOM" id="CLU_2585616_0_0_5"/>
<protein>
    <submittedName>
        <fullName evidence="1">Uncharacterized protein</fullName>
    </submittedName>
</protein>
<proteinExistence type="predicted"/>
<organism evidence="1 2">
    <name type="scientific">Methylorubrum extorquens (strain ATCC 14718 / DSM 1338 / JCM 2805 / NCIMB 9133 / AM1)</name>
    <name type="common">Methylobacterium extorquens</name>
    <dbReference type="NCBI Taxonomy" id="272630"/>
    <lineage>
        <taxon>Bacteria</taxon>
        <taxon>Pseudomonadati</taxon>
        <taxon>Pseudomonadota</taxon>
        <taxon>Alphaproteobacteria</taxon>
        <taxon>Hyphomicrobiales</taxon>
        <taxon>Methylobacteriaceae</taxon>
        <taxon>Methylorubrum</taxon>
    </lineage>
</organism>